<reference evidence="3 4" key="1">
    <citation type="submission" date="2020-08" db="EMBL/GenBank/DDBJ databases">
        <title>Genomic Encyclopedia of Type Strains, Phase IV (KMG-IV): sequencing the most valuable type-strain genomes for metagenomic binning, comparative biology and taxonomic classification.</title>
        <authorList>
            <person name="Goeker M."/>
        </authorList>
    </citation>
    <scope>NUCLEOTIDE SEQUENCE [LARGE SCALE GENOMIC DNA]</scope>
    <source>
        <strain evidence="3 4">DSM 102234</strain>
    </source>
</reference>
<proteinExistence type="predicted"/>
<protein>
    <submittedName>
        <fullName evidence="3">Flagellar hook-length control protein FliK</fullName>
    </submittedName>
</protein>
<dbReference type="InterPro" id="IPR038610">
    <property type="entry name" value="FliK-like_C_sf"/>
</dbReference>
<evidence type="ECO:0000313" key="3">
    <source>
        <dbReference type="EMBL" id="MBB3994196.1"/>
    </source>
</evidence>
<keyword evidence="3" id="KW-0966">Cell projection</keyword>
<dbReference type="AlphaFoldDB" id="A0A7W6E658"/>
<dbReference type="Gene3D" id="3.30.750.140">
    <property type="match status" value="1"/>
</dbReference>
<evidence type="ECO:0000313" key="4">
    <source>
        <dbReference type="Proteomes" id="UP000530268"/>
    </source>
</evidence>
<accession>A0A7W6E658</accession>
<feature type="domain" description="Flagellar hook-length control protein-like C-terminal" evidence="2">
    <location>
        <begin position="58"/>
        <end position="133"/>
    </location>
</feature>
<dbReference type="Proteomes" id="UP000530268">
    <property type="component" value="Unassembled WGS sequence"/>
</dbReference>
<sequence>MIFTADPPNSLTAATEISDQFHWDTTRPVSAQHANSTIPQRADLAPHIARQLLEVIPQAGQRPVEIALSPAELGRVRMSVAAEDGKVAINILAERPDTLDLMRRHIDQLAQTFRGMGYDQVSFSFGQGAANGDQSGHANGDDKPDQHVGSKSGNTASSTDINIIDLDQVPATGIDIRL</sequence>
<keyword evidence="3" id="KW-0282">Flagellum</keyword>
<evidence type="ECO:0000256" key="1">
    <source>
        <dbReference type="SAM" id="MobiDB-lite"/>
    </source>
</evidence>
<keyword evidence="4" id="KW-1185">Reference proteome</keyword>
<dbReference type="Pfam" id="PF02120">
    <property type="entry name" value="Flg_hook"/>
    <property type="match status" value="1"/>
</dbReference>
<organism evidence="3 4">
    <name type="scientific">Sulfitobacter undariae</name>
    <dbReference type="NCBI Taxonomy" id="1563671"/>
    <lineage>
        <taxon>Bacteria</taxon>
        <taxon>Pseudomonadati</taxon>
        <taxon>Pseudomonadota</taxon>
        <taxon>Alphaproteobacteria</taxon>
        <taxon>Rhodobacterales</taxon>
        <taxon>Roseobacteraceae</taxon>
        <taxon>Sulfitobacter</taxon>
    </lineage>
</organism>
<dbReference type="EMBL" id="JACIEI010000004">
    <property type="protein sequence ID" value="MBB3994196.1"/>
    <property type="molecule type" value="Genomic_DNA"/>
</dbReference>
<dbReference type="InterPro" id="IPR021136">
    <property type="entry name" value="Flagellar_hook_control-like_C"/>
</dbReference>
<feature type="compositionally biased region" description="Basic and acidic residues" evidence="1">
    <location>
        <begin position="139"/>
        <end position="148"/>
    </location>
</feature>
<keyword evidence="3" id="KW-0969">Cilium</keyword>
<name>A0A7W6E658_9RHOB</name>
<gene>
    <name evidence="3" type="ORF">GGR95_001837</name>
</gene>
<evidence type="ECO:0000259" key="2">
    <source>
        <dbReference type="Pfam" id="PF02120"/>
    </source>
</evidence>
<comment type="caution">
    <text evidence="3">The sequence shown here is derived from an EMBL/GenBank/DDBJ whole genome shotgun (WGS) entry which is preliminary data.</text>
</comment>
<dbReference type="CDD" id="cd17470">
    <property type="entry name" value="T3SS_Flik_C"/>
    <property type="match status" value="1"/>
</dbReference>
<feature type="region of interest" description="Disordered" evidence="1">
    <location>
        <begin position="127"/>
        <end position="157"/>
    </location>
</feature>